<keyword evidence="5" id="KW-0677">Repeat</keyword>
<dbReference type="OrthoDB" id="501320at2"/>
<dbReference type="FunFam" id="3.40.50.300:FF:000127">
    <property type="entry name" value="Ribose import ATP-binding protein RbsA"/>
    <property type="match status" value="1"/>
</dbReference>
<dbReference type="CDD" id="cd03215">
    <property type="entry name" value="ABC_Carb_Monos_II"/>
    <property type="match status" value="1"/>
</dbReference>
<gene>
    <name evidence="11" type="ORF">DFR58_11046</name>
</gene>
<dbReference type="GO" id="GO:0016887">
    <property type="term" value="F:ATP hydrolysis activity"/>
    <property type="evidence" value="ECO:0007669"/>
    <property type="project" value="InterPro"/>
</dbReference>
<dbReference type="Pfam" id="PF00005">
    <property type="entry name" value="ABC_tran"/>
    <property type="match status" value="2"/>
</dbReference>
<dbReference type="EMBL" id="QPJT01000010">
    <property type="protein sequence ID" value="RCX16553.1"/>
    <property type="molecule type" value="Genomic_DNA"/>
</dbReference>
<comment type="subcellular location">
    <subcellularLocation>
        <location evidence="1">Cell membrane</location>
        <topology evidence="1">Peripheral membrane protein</topology>
    </subcellularLocation>
</comment>
<feature type="domain" description="ABC transporter" evidence="10">
    <location>
        <begin position="252"/>
        <end position="494"/>
    </location>
</feature>
<reference evidence="11 12" key="1">
    <citation type="submission" date="2018-07" db="EMBL/GenBank/DDBJ databases">
        <title>Genomic Encyclopedia of Type Strains, Phase IV (KMG-IV): sequencing the most valuable type-strain genomes for metagenomic binning, comparative biology and taxonomic classification.</title>
        <authorList>
            <person name="Goeker M."/>
        </authorList>
    </citation>
    <scope>NUCLEOTIDE SEQUENCE [LARGE SCALE GENOMIC DNA]</scope>
    <source>
        <strain evidence="11 12">DSM 27016</strain>
    </source>
</reference>
<proteinExistence type="predicted"/>
<keyword evidence="2" id="KW-0813">Transport</keyword>
<comment type="caution">
    <text evidence="11">The sequence shown here is derived from an EMBL/GenBank/DDBJ whole genome shotgun (WGS) entry which is preliminary data.</text>
</comment>
<dbReference type="PROSITE" id="PS50893">
    <property type="entry name" value="ABC_TRANSPORTER_2"/>
    <property type="match status" value="2"/>
</dbReference>
<evidence type="ECO:0000313" key="11">
    <source>
        <dbReference type="EMBL" id="RCX16553.1"/>
    </source>
</evidence>
<dbReference type="Gene3D" id="3.40.50.300">
    <property type="entry name" value="P-loop containing nucleotide triphosphate hydrolases"/>
    <property type="match status" value="2"/>
</dbReference>
<dbReference type="SUPFAM" id="SSF52540">
    <property type="entry name" value="P-loop containing nucleoside triphosphate hydrolases"/>
    <property type="match status" value="2"/>
</dbReference>
<protein>
    <submittedName>
        <fullName evidence="11">Ribose transport system ATP-binding protein</fullName>
    </submittedName>
</protein>
<evidence type="ECO:0000256" key="3">
    <source>
        <dbReference type="ARBA" id="ARBA00022475"/>
    </source>
</evidence>
<dbReference type="PANTHER" id="PTHR43790">
    <property type="entry name" value="CARBOHYDRATE TRANSPORT ATP-BINDING PROTEIN MG119-RELATED"/>
    <property type="match status" value="1"/>
</dbReference>
<keyword evidence="9" id="KW-0472">Membrane</keyword>
<evidence type="ECO:0000256" key="6">
    <source>
        <dbReference type="ARBA" id="ARBA00022741"/>
    </source>
</evidence>
<feature type="domain" description="ABC transporter" evidence="10">
    <location>
        <begin position="7"/>
        <end position="242"/>
    </location>
</feature>
<dbReference type="PANTHER" id="PTHR43790:SF3">
    <property type="entry name" value="D-ALLOSE IMPORT ATP-BINDING PROTEIN ALSA-RELATED"/>
    <property type="match status" value="1"/>
</dbReference>
<keyword evidence="6" id="KW-0547">Nucleotide-binding</keyword>
<evidence type="ECO:0000259" key="10">
    <source>
        <dbReference type="PROSITE" id="PS50893"/>
    </source>
</evidence>
<name>A0A369B4Y6_9FIRM</name>
<evidence type="ECO:0000256" key="4">
    <source>
        <dbReference type="ARBA" id="ARBA00022597"/>
    </source>
</evidence>
<keyword evidence="4" id="KW-0762">Sugar transport</keyword>
<dbReference type="CDD" id="cd03216">
    <property type="entry name" value="ABC_Carb_Monos_I"/>
    <property type="match status" value="1"/>
</dbReference>
<evidence type="ECO:0000256" key="7">
    <source>
        <dbReference type="ARBA" id="ARBA00022840"/>
    </source>
</evidence>
<dbReference type="SMART" id="SM00382">
    <property type="entry name" value="AAA"/>
    <property type="match status" value="2"/>
</dbReference>
<sequence>MQSETILEMDGISKSFPGVKVFDNLCFDVRKGEVHCICGENGAGKSTLIKILSGAHMPDSGTIRIDGRVVENNTPHLAMGLGVQTIYQEHNLFPLLSVYENLFAGNEYTKGGLLRKSEMVQKTSEILAFLNSDISPFDIVGQLGSGEQKTVEVARAFIKESKVIILDEPTASFSQAEIKNLLHIVKKLSSEGISIIYISHHLEEVFEIADRVTVIRDGMKINTYNIKDLDECTLINDMVGRDVCSFFNREKVDIGGIKFEATDFSGNGVSNVSFVVREGELVGFSGMVGAGRSELAELLFGVKKADTGSIKIDGKDVRIDSPIDAILNGMCFITEDRQSTGLSLQHSILSNSNIAMYSKDNKRFVKPSDDLRVAQKYCKSMNVVSPTVHQKVSLLSGGNQQKVVLAKWFATNGSIYIFDEPTRGIDIGAKEEIYKIMTQLLKEGKSIIMISSDMPELIAMSDRVLVMRKGRLVADIPKDEMTEENILKFSIGGGSDD</sequence>
<accession>A0A369B4Y6</accession>
<dbReference type="InterPro" id="IPR027417">
    <property type="entry name" value="P-loop_NTPase"/>
</dbReference>
<dbReference type="Proteomes" id="UP000253034">
    <property type="component" value="Unassembled WGS sequence"/>
</dbReference>
<dbReference type="InterPro" id="IPR003439">
    <property type="entry name" value="ABC_transporter-like_ATP-bd"/>
</dbReference>
<keyword evidence="7 11" id="KW-0067">ATP-binding</keyword>
<evidence type="ECO:0000256" key="8">
    <source>
        <dbReference type="ARBA" id="ARBA00022967"/>
    </source>
</evidence>
<keyword evidence="12" id="KW-1185">Reference proteome</keyword>
<evidence type="ECO:0000256" key="1">
    <source>
        <dbReference type="ARBA" id="ARBA00004202"/>
    </source>
</evidence>
<evidence type="ECO:0000256" key="5">
    <source>
        <dbReference type="ARBA" id="ARBA00022737"/>
    </source>
</evidence>
<dbReference type="InterPro" id="IPR050107">
    <property type="entry name" value="ABC_carbohydrate_import_ATPase"/>
</dbReference>
<dbReference type="GO" id="GO:0005886">
    <property type="term" value="C:plasma membrane"/>
    <property type="evidence" value="ECO:0007669"/>
    <property type="project" value="UniProtKB-SubCell"/>
</dbReference>
<keyword evidence="8" id="KW-1278">Translocase</keyword>
<keyword evidence="3" id="KW-1003">Cell membrane</keyword>
<evidence type="ECO:0000313" key="12">
    <source>
        <dbReference type="Proteomes" id="UP000253034"/>
    </source>
</evidence>
<evidence type="ECO:0000256" key="2">
    <source>
        <dbReference type="ARBA" id="ARBA00022448"/>
    </source>
</evidence>
<evidence type="ECO:0000256" key="9">
    <source>
        <dbReference type="ARBA" id="ARBA00023136"/>
    </source>
</evidence>
<dbReference type="AlphaFoldDB" id="A0A369B4Y6"/>
<organism evidence="11 12">
    <name type="scientific">Anaerobacterium chartisolvens</name>
    <dbReference type="NCBI Taxonomy" id="1297424"/>
    <lineage>
        <taxon>Bacteria</taxon>
        <taxon>Bacillati</taxon>
        <taxon>Bacillota</taxon>
        <taxon>Clostridia</taxon>
        <taxon>Eubacteriales</taxon>
        <taxon>Oscillospiraceae</taxon>
        <taxon>Anaerobacterium</taxon>
    </lineage>
</organism>
<dbReference type="PROSITE" id="PS00211">
    <property type="entry name" value="ABC_TRANSPORTER_1"/>
    <property type="match status" value="1"/>
</dbReference>
<dbReference type="InterPro" id="IPR003593">
    <property type="entry name" value="AAA+_ATPase"/>
</dbReference>
<dbReference type="RefSeq" id="WP_114297717.1">
    <property type="nucleotide sequence ID" value="NZ_QPJT01000010.1"/>
</dbReference>
<dbReference type="GO" id="GO:0005524">
    <property type="term" value="F:ATP binding"/>
    <property type="evidence" value="ECO:0007669"/>
    <property type="project" value="UniProtKB-KW"/>
</dbReference>
<dbReference type="InterPro" id="IPR017871">
    <property type="entry name" value="ABC_transporter-like_CS"/>
</dbReference>